<keyword evidence="2" id="KW-0378">Hydrolase</keyword>
<proteinExistence type="inferred from homology"/>
<gene>
    <name evidence="3" type="ORF">SAMN04490355_101452</name>
</gene>
<evidence type="ECO:0000256" key="2">
    <source>
        <dbReference type="ARBA" id="ARBA00022801"/>
    </source>
</evidence>
<dbReference type="EMBL" id="FOTS01000014">
    <property type="protein sequence ID" value="SFL70513.1"/>
    <property type="molecule type" value="Genomic_DNA"/>
</dbReference>
<organism evidence="3 4">
    <name type="scientific">Pelosinus propionicus DSM 13327</name>
    <dbReference type="NCBI Taxonomy" id="1123291"/>
    <lineage>
        <taxon>Bacteria</taxon>
        <taxon>Bacillati</taxon>
        <taxon>Bacillota</taxon>
        <taxon>Negativicutes</taxon>
        <taxon>Selenomonadales</taxon>
        <taxon>Sporomusaceae</taxon>
        <taxon>Pelosinus</taxon>
    </lineage>
</organism>
<evidence type="ECO:0000313" key="4">
    <source>
        <dbReference type="Proteomes" id="UP000199520"/>
    </source>
</evidence>
<dbReference type="InterPro" id="IPR037459">
    <property type="entry name" value="RhgT-like"/>
</dbReference>
<protein>
    <submittedName>
        <fullName evidence="3">Lysophospholipase L1</fullName>
    </submittedName>
</protein>
<dbReference type="PANTHER" id="PTHR43695:SF1">
    <property type="entry name" value="RHAMNOGALACTURONAN ACETYLESTERASE"/>
    <property type="match status" value="1"/>
</dbReference>
<keyword evidence="4" id="KW-1185">Reference proteome</keyword>
<sequence>MLKRFLLWGVAVCISFSVFGLNMAFASEKSKEKVPISIFLAGDSTVCNYKSERAPRAGWGQVIDRYFSKEVTIKNYATSGRSTKSFIDEGRLDTILSEIKAKDYLLIQFGHNDEKKDVLSLYTEPSTTYKEYLKQYINGARKHGAIPILITPVERRNFDTNGKIIASHGKYPDAMKEVGAAENVLVIDLSTASRNYIASLGPEKSKIIFMQLQAGDSYNYPQGSNDNTHFQEKGAIEIAKLIIEEMLKTDCDLKRYINKPMLK</sequence>
<name>A0A1I4JW99_9FIRM</name>
<dbReference type="Pfam" id="PF00657">
    <property type="entry name" value="Lipase_GDSL"/>
    <property type="match status" value="1"/>
</dbReference>
<dbReference type="InterPro" id="IPR001087">
    <property type="entry name" value="GDSL"/>
</dbReference>
<dbReference type="AlphaFoldDB" id="A0A1I4JW99"/>
<reference evidence="4" key="1">
    <citation type="submission" date="2016-10" db="EMBL/GenBank/DDBJ databases">
        <authorList>
            <person name="Varghese N."/>
            <person name="Submissions S."/>
        </authorList>
    </citation>
    <scope>NUCLEOTIDE SEQUENCE [LARGE SCALE GENOMIC DNA]</scope>
    <source>
        <strain evidence="4">DSM 13327</strain>
    </source>
</reference>
<evidence type="ECO:0000313" key="3">
    <source>
        <dbReference type="EMBL" id="SFL70513.1"/>
    </source>
</evidence>
<dbReference type="SUPFAM" id="SSF52266">
    <property type="entry name" value="SGNH hydrolase"/>
    <property type="match status" value="1"/>
</dbReference>
<dbReference type="GO" id="GO:0016788">
    <property type="term" value="F:hydrolase activity, acting on ester bonds"/>
    <property type="evidence" value="ECO:0007669"/>
    <property type="project" value="InterPro"/>
</dbReference>
<dbReference type="STRING" id="1123291.SAMN04490355_101452"/>
<dbReference type="CDD" id="cd01821">
    <property type="entry name" value="Rhamnogalacturan_acetylesterase_like"/>
    <property type="match status" value="1"/>
</dbReference>
<accession>A0A1I4JW99</accession>
<dbReference type="Gene3D" id="3.40.50.1110">
    <property type="entry name" value="SGNH hydrolase"/>
    <property type="match status" value="1"/>
</dbReference>
<evidence type="ECO:0000256" key="1">
    <source>
        <dbReference type="ARBA" id="ARBA00008668"/>
    </source>
</evidence>
<dbReference type="Proteomes" id="UP000199520">
    <property type="component" value="Unassembled WGS sequence"/>
</dbReference>
<dbReference type="InterPro" id="IPR036514">
    <property type="entry name" value="SGNH_hydro_sf"/>
</dbReference>
<comment type="similarity">
    <text evidence="1">Belongs to the 'GDSL' lipolytic enzyme family.</text>
</comment>
<dbReference type="PANTHER" id="PTHR43695">
    <property type="entry name" value="PUTATIVE (AFU_ORTHOLOGUE AFUA_2G17250)-RELATED"/>
    <property type="match status" value="1"/>
</dbReference>